<organism evidence="6 7">
    <name type="scientific">Pseudonocardia ailaonensis</name>
    <dbReference type="NCBI Taxonomy" id="367279"/>
    <lineage>
        <taxon>Bacteria</taxon>
        <taxon>Bacillati</taxon>
        <taxon>Actinomycetota</taxon>
        <taxon>Actinomycetes</taxon>
        <taxon>Pseudonocardiales</taxon>
        <taxon>Pseudonocardiaceae</taxon>
        <taxon>Pseudonocardia</taxon>
    </lineage>
</organism>
<evidence type="ECO:0000313" key="6">
    <source>
        <dbReference type="EMBL" id="GAA1858681.1"/>
    </source>
</evidence>
<feature type="coiled-coil region" evidence="4">
    <location>
        <begin position="459"/>
        <end position="486"/>
    </location>
</feature>
<comment type="similarity">
    <text evidence="1">Belongs to the SMC family. SbcC subfamily.</text>
</comment>
<keyword evidence="4" id="KW-0175">Coiled coil</keyword>
<evidence type="ECO:0000256" key="1">
    <source>
        <dbReference type="ARBA" id="ARBA00006930"/>
    </source>
</evidence>
<dbReference type="Gene3D" id="3.40.50.300">
    <property type="entry name" value="P-loop containing nucleotide triphosphate hydrolases"/>
    <property type="match status" value="1"/>
</dbReference>
<gene>
    <name evidence="6" type="ORF">GCM10009836_43640</name>
</gene>
<accession>A0ABN2NAN7</accession>
<dbReference type="Pfam" id="PF13476">
    <property type="entry name" value="AAA_23"/>
    <property type="match status" value="1"/>
</dbReference>
<proteinExistence type="inferred from homology"/>
<dbReference type="RefSeq" id="WP_344420049.1">
    <property type="nucleotide sequence ID" value="NZ_BAAAQK010000017.1"/>
</dbReference>
<reference evidence="6 7" key="1">
    <citation type="journal article" date="2019" name="Int. J. Syst. Evol. Microbiol.">
        <title>The Global Catalogue of Microorganisms (GCM) 10K type strain sequencing project: providing services to taxonomists for standard genome sequencing and annotation.</title>
        <authorList>
            <consortium name="The Broad Institute Genomics Platform"/>
            <consortium name="The Broad Institute Genome Sequencing Center for Infectious Disease"/>
            <person name="Wu L."/>
            <person name="Ma J."/>
        </authorList>
    </citation>
    <scope>NUCLEOTIDE SEQUENCE [LARGE SCALE GENOMIC DNA]</scope>
    <source>
        <strain evidence="6 7">JCM 16009</strain>
    </source>
</reference>
<dbReference type="Proteomes" id="UP001500449">
    <property type="component" value="Unassembled WGS sequence"/>
</dbReference>
<sequence length="644" mass="71164">MTTTFKIKRLSLNTLEGQVEYAFDSPLTVLVGPVGVGKSTLFDLIKYCLGGNAQLAEIAVQSVLDVELDVEAGDEKYRIRRSLDSEKRLLARVEDLVSRDRLADHFVDPAKEPSLSSLLMRALGMSPDMRAAARTKTTARPGGRITFNDIFAYMYVQQGDINQAIASSDESYREPKRKAVFELLFGLTDPSILDMRSVLGEKNGELAQAKRDYATVLDFLRDSETQGREAAEAALAAARNAEHYAVRELGTLRDAVDPVVDRETQTLRDLLGEAERNLAEARQLTTANAQSQVDLINERRRARREIDRLGRLRDAGQRLADFEFVSCPRCMQSLSNRVVAEGCCRLCAQLDPVDDGHFPSASLDTYEERQLEDQLSEIDEQIADSAVLQVRLEEAVGHRERLVEDLSKKIEARTRDRISPQLQAFNDAANSLGEARSAQATMEAVLRQWDRADDVGRSAREIAGEVEALRARLDGAEAQLASRKEEILSELSDEFTATVATIGIPGVTSASISMQNYLPILNGASYVKLSPAGGGIRTATQVAYWITLVTVALRRRDTAYPAFLLIDSPRLSLNDNPKLEAPLYRRLVTQVDADGDRLQMIVGDNEIPDGYRGTYEQMDFSYDDPTVYTIAHPGPDAVGAGAAR</sequence>
<dbReference type="SUPFAM" id="SSF52540">
    <property type="entry name" value="P-loop containing nucleoside triphosphate hydrolases"/>
    <property type="match status" value="1"/>
</dbReference>
<evidence type="ECO:0000259" key="5">
    <source>
        <dbReference type="Pfam" id="PF13476"/>
    </source>
</evidence>
<dbReference type="PANTHER" id="PTHR32114">
    <property type="entry name" value="ABC TRANSPORTER ABCH.3"/>
    <property type="match status" value="1"/>
</dbReference>
<dbReference type="InterPro" id="IPR027417">
    <property type="entry name" value="P-loop_NTPase"/>
</dbReference>
<evidence type="ECO:0000256" key="3">
    <source>
        <dbReference type="ARBA" id="ARBA00013368"/>
    </source>
</evidence>
<comment type="caution">
    <text evidence="6">The sequence shown here is derived from an EMBL/GenBank/DDBJ whole genome shotgun (WGS) entry which is preliminary data.</text>
</comment>
<dbReference type="InterPro" id="IPR038729">
    <property type="entry name" value="Rad50/SbcC_AAA"/>
</dbReference>
<evidence type="ECO:0000256" key="2">
    <source>
        <dbReference type="ARBA" id="ARBA00011322"/>
    </source>
</evidence>
<evidence type="ECO:0000313" key="7">
    <source>
        <dbReference type="Proteomes" id="UP001500449"/>
    </source>
</evidence>
<evidence type="ECO:0000256" key="4">
    <source>
        <dbReference type="SAM" id="Coils"/>
    </source>
</evidence>
<keyword evidence="7" id="KW-1185">Reference proteome</keyword>
<protein>
    <recommendedName>
        <fullName evidence="3">Nuclease SbcCD subunit C</fullName>
    </recommendedName>
</protein>
<dbReference type="EMBL" id="BAAAQK010000017">
    <property type="protein sequence ID" value="GAA1858681.1"/>
    <property type="molecule type" value="Genomic_DNA"/>
</dbReference>
<comment type="subunit">
    <text evidence="2">Heterodimer of SbcC and SbcD.</text>
</comment>
<feature type="domain" description="Rad50/SbcC-type AAA" evidence="5">
    <location>
        <begin position="19"/>
        <end position="88"/>
    </location>
</feature>
<name>A0ABN2NAN7_9PSEU</name>
<dbReference type="PANTHER" id="PTHR32114:SF2">
    <property type="entry name" value="ABC TRANSPORTER ABCH.3"/>
    <property type="match status" value="1"/>
</dbReference>